<dbReference type="CDD" id="cd08998">
    <property type="entry name" value="GH43_Arb43a-like"/>
    <property type="match status" value="1"/>
</dbReference>
<gene>
    <name evidence="12" type="ORF">M407DRAFT_82312</name>
</gene>
<comment type="pathway">
    <text evidence="2 7">Glycan metabolism; L-arabinan degradation.</text>
</comment>
<dbReference type="SUPFAM" id="SSF75005">
    <property type="entry name" value="Arabinanase/levansucrase/invertase"/>
    <property type="match status" value="1"/>
</dbReference>
<sequence length="337" mass="35585">MNLLLLVGLLSAPLTAWAVPSPATVAGDTFTHDPTICKDNAGKYWLFSTAPGIDIRSSTDRKTWTYVGKIWPSGASWTDTYTGTTNGNLWAPDCTYINGKFWVYYAASSFGSQKSAIFLATSTSGSPGSWTNGGLVTTTSTSNTYNAIDPNLVIDGSNWYLALGSWWTGIKQLSSSTGLTTSSTATALAQRTAASGAIEAAALYKYGSYWYLFTSWDVCCQGTSSTYNIRVGRSTSPTGGFVDQSGVALTSGGGTLVLGTHDGIYGPGGQDVFDDIDGPILVYLPYLGLNSGFIQLGLNRLDFSSGWPVVVDTTNPPKATTTTTTKTSTTTTKTTTT</sequence>
<dbReference type="PANTHER" id="PTHR43301">
    <property type="entry name" value="ARABINAN ENDO-1,5-ALPHA-L-ARABINOSIDASE"/>
    <property type="match status" value="1"/>
</dbReference>
<dbReference type="GO" id="GO:0031222">
    <property type="term" value="P:arabinan catabolic process"/>
    <property type="evidence" value="ECO:0007669"/>
    <property type="project" value="UniProtKB-UniPathway"/>
</dbReference>
<dbReference type="GO" id="GO:0046558">
    <property type="term" value="F:arabinan endo-1,5-alpha-L-arabinosidase activity"/>
    <property type="evidence" value="ECO:0007669"/>
    <property type="project" value="UniProtKB-EC"/>
</dbReference>
<dbReference type="PANTHER" id="PTHR43301:SF3">
    <property type="entry name" value="ARABINAN ENDO-1,5-ALPHA-L-ARABINOSIDASE A-RELATED"/>
    <property type="match status" value="1"/>
</dbReference>
<evidence type="ECO:0000256" key="10">
    <source>
        <dbReference type="SAM" id="MobiDB-lite"/>
    </source>
</evidence>
<feature type="site" description="Important for catalytic activity, responsible for pKa modulation of the active site Glu and correct orientation of both the proton donor and substrate" evidence="9">
    <location>
        <position position="149"/>
    </location>
</feature>
<dbReference type="AlphaFoldDB" id="A0A0C3Q811"/>
<keyword evidence="11" id="KW-0732">Signal</keyword>
<evidence type="ECO:0000256" key="2">
    <source>
        <dbReference type="ARBA" id="ARBA00004834"/>
    </source>
</evidence>
<dbReference type="InterPro" id="IPR006710">
    <property type="entry name" value="Glyco_hydro_43"/>
</dbReference>
<evidence type="ECO:0000256" key="3">
    <source>
        <dbReference type="ARBA" id="ARBA00009865"/>
    </source>
</evidence>
<evidence type="ECO:0000256" key="1">
    <source>
        <dbReference type="ARBA" id="ARBA00000375"/>
    </source>
</evidence>
<evidence type="ECO:0000256" key="4">
    <source>
        <dbReference type="ARBA" id="ARBA00012586"/>
    </source>
</evidence>
<dbReference type="InterPro" id="IPR016840">
    <property type="entry name" value="Glyco_hydro_43_endo_a_Ara-ase"/>
</dbReference>
<feature type="chain" id="PRO_5002177327" description="Arabinan endo-1,5-alpha-L-arabinosidase" evidence="11">
    <location>
        <begin position="19"/>
        <end position="337"/>
    </location>
</feature>
<feature type="signal peptide" evidence="11">
    <location>
        <begin position="1"/>
        <end position="18"/>
    </location>
</feature>
<evidence type="ECO:0000256" key="8">
    <source>
        <dbReference type="PIRSR" id="PIRSR606710-1"/>
    </source>
</evidence>
<evidence type="ECO:0000256" key="7">
    <source>
        <dbReference type="PIRNR" id="PIRNR026534"/>
    </source>
</evidence>
<organism evidence="12 13">
    <name type="scientific">Tulasnella calospora MUT 4182</name>
    <dbReference type="NCBI Taxonomy" id="1051891"/>
    <lineage>
        <taxon>Eukaryota</taxon>
        <taxon>Fungi</taxon>
        <taxon>Dikarya</taxon>
        <taxon>Basidiomycota</taxon>
        <taxon>Agaricomycotina</taxon>
        <taxon>Agaricomycetes</taxon>
        <taxon>Cantharellales</taxon>
        <taxon>Tulasnellaceae</taxon>
        <taxon>Tulasnella</taxon>
    </lineage>
</organism>
<dbReference type="InterPro" id="IPR023296">
    <property type="entry name" value="Glyco_hydro_beta-prop_sf"/>
</dbReference>
<reference evidence="13" key="2">
    <citation type="submission" date="2015-01" db="EMBL/GenBank/DDBJ databases">
        <title>Evolutionary Origins and Diversification of the Mycorrhizal Mutualists.</title>
        <authorList>
            <consortium name="DOE Joint Genome Institute"/>
            <consortium name="Mycorrhizal Genomics Consortium"/>
            <person name="Kohler A."/>
            <person name="Kuo A."/>
            <person name="Nagy L.G."/>
            <person name="Floudas D."/>
            <person name="Copeland A."/>
            <person name="Barry K.W."/>
            <person name="Cichocki N."/>
            <person name="Veneault-Fourrey C."/>
            <person name="LaButti K."/>
            <person name="Lindquist E.A."/>
            <person name="Lipzen A."/>
            <person name="Lundell T."/>
            <person name="Morin E."/>
            <person name="Murat C."/>
            <person name="Riley R."/>
            <person name="Ohm R."/>
            <person name="Sun H."/>
            <person name="Tunlid A."/>
            <person name="Henrissat B."/>
            <person name="Grigoriev I.V."/>
            <person name="Hibbett D.S."/>
            <person name="Martin F."/>
        </authorList>
    </citation>
    <scope>NUCLEOTIDE SEQUENCE [LARGE SCALE GENOMIC DNA]</scope>
    <source>
        <strain evidence="13">MUT 4182</strain>
    </source>
</reference>
<evidence type="ECO:0000256" key="6">
    <source>
        <dbReference type="ARBA" id="ARBA00023295"/>
    </source>
</evidence>
<keyword evidence="5 7" id="KW-0378">Hydrolase</keyword>
<comment type="catalytic activity">
    <reaction evidence="1 7">
        <text>Endohydrolysis of (1-&gt;5)-alpha-arabinofuranosidic linkages in (1-&gt;5)-arabinans.</text>
        <dbReference type="EC" id="3.2.1.99"/>
    </reaction>
</comment>
<dbReference type="STRING" id="1051891.A0A0C3Q811"/>
<evidence type="ECO:0000313" key="12">
    <source>
        <dbReference type="EMBL" id="KIO19814.1"/>
    </source>
</evidence>
<accession>A0A0C3Q811</accession>
<dbReference type="EC" id="3.2.1.99" evidence="4 7"/>
<protein>
    <recommendedName>
        <fullName evidence="4 7">Arabinan endo-1,5-alpha-L-arabinosidase</fullName>
        <ecNumber evidence="4 7">3.2.1.99</ecNumber>
    </recommendedName>
</protein>
<name>A0A0C3Q811_9AGAM</name>
<dbReference type="Proteomes" id="UP000054248">
    <property type="component" value="Unassembled WGS sequence"/>
</dbReference>
<dbReference type="OrthoDB" id="195678at2759"/>
<dbReference type="EMBL" id="KN823201">
    <property type="protein sequence ID" value="KIO19814.1"/>
    <property type="molecule type" value="Genomic_DNA"/>
</dbReference>
<evidence type="ECO:0000256" key="5">
    <source>
        <dbReference type="ARBA" id="ARBA00022801"/>
    </source>
</evidence>
<keyword evidence="6 7" id="KW-0326">Glycosidase</keyword>
<feature type="active site" description="Proton donor" evidence="8">
    <location>
        <position position="199"/>
    </location>
</feature>
<feature type="active site" description="Proton acceptor" evidence="8">
    <location>
        <position position="33"/>
    </location>
</feature>
<dbReference type="UniPathway" id="UPA00667"/>
<evidence type="ECO:0000313" key="13">
    <source>
        <dbReference type="Proteomes" id="UP000054248"/>
    </source>
</evidence>
<evidence type="ECO:0000256" key="11">
    <source>
        <dbReference type="SAM" id="SignalP"/>
    </source>
</evidence>
<dbReference type="InterPro" id="IPR050727">
    <property type="entry name" value="GH43_arabinanases"/>
</dbReference>
<comment type="similarity">
    <text evidence="3 7">Belongs to the glycosyl hydrolase 43 family.</text>
</comment>
<dbReference type="Gene3D" id="2.115.10.20">
    <property type="entry name" value="Glycosyl hydrolase domain, family 43"/>
    <property type="match status" value="1"/>
</dbReference>
<dbReference type="HOGENOM" id="CLU_009397_5_1_1"/>
<proteinExistence type="inferred from homology"/>
<evidence type="ECO:0000256" key="9">
    <source>
        <dbReference type="PIRSR" id="PIRSR606710-2"/>
    </source>
</evidence>
<feature type="region of interest" description="Disordered" evidence="10">
    <location>
        <begin position="315"/>
        <end position="337"/>
    </location>
</feature>
<reference evidence="12 13" key="1">
    <citation type="submission" date="2014-04" db="EMBL/GenBank/DDBJ databases">
        <authorList>
            <consortium name="DOE Joint Genome Institute"/>
            <person name="Kuo A."/>
            <person name="Girlanda M."/>
            <person name="Perotto S."/>
            <person name="Kohler A."/>
            <person name="Nagy L.G."/>
            <person name="Floudas D."/>
            <person name="Copeland A."/>
            <person name="Barry K.W."/>
            <person name="Cichocki N."/>
            <person name="Veneault-Fourrey C."/>
            <person name="LaButti K."/>
            <person name="Lindquist E.A."/>
            <person name="Lipzen A."/>
            <person name="Lundell T."/>
            <person name="Morin E."/>
            <person name="Murat C."/>
            <person name="Sun H."/>
            <person name="Tunlid A."/>
            <person name="Henrissat B."/>
            <person name="Grigoriev I.V."/>
            <person name="Hibbett D.S."/>
            <person name="Martin F."/>
            <person name="Nordberg H.P."/>
            <person name="Cantor M.N."/>
            <person name="Hua S.X."/>
        </authorList>
    </citation>
    <scope>NUCLEOTIDE SEQUENCE [LARGE SCALE GENOMIC DNA]</scope>
    <source>
        <strain evidence="12 13">MUT 4182</strain>
    </source>
</reference>
<dbReference type="PIRSF" id="PIRSF026534">
    <property type="entry name" value="Endo_alpha-L-arabinosidase"/>
    <property type="match status" value="1"/>
</dbReference>
<keyword evidence="13" id="KW-1185">Reference proteome</keyword>
<dbReference type="Pfam" id="PF04616">
    <property type="entry name" value="Glyco_hydro_43"/>
    <property type="match status" value="1"/>
</dbReference>